<keyword evidence="3" id="KW-1185">Reference proteome</keyword>
<reference evidence="2 3" key="1">
    <citation type="journal article" date="2018" name="Syst. Appl. Microbiol.">
        <title>Abditibacterium utsteinense sp. nov., the first cultivated member of candidate phylum FBP, isolated from ice-free Antarctic soil samples.</title>
        <authorList>
            <person name="Tahon G."/>
            <person name="Tytgat B."/>
            <person name="Lebbe L."/>
            <person name="Carlier A."/>
            <person name="Willems A."/>
        </authorList>
    </citation>
    <scope>NUCLEOTIDE SEQUENCE [LARGE SCALE GENOMIC DNA]</scope>
    <source>
        <strain evidence="2 3">LMG 29911</strain>
    </source>
</reference>
<comment type="caution">
    <text evidence="2">The sequence shown here is derived from an EMBL/GenBank/DDBJ whole genome shotgun (WGS) entry which is preliminary data.</text>
</comment>
<keyword evidence="1" id="KW-0472">Membrane</keyword>
<keyword evidence="1" id="KW-0812">Transmembrane</keyword>
<feature type="transmembrane region" description="Helical" evidence="1">
    <location>
        <begin position="643"/>
        <end position="658"/>
    </location>
</feature>
<evidence type="ECO:0000313" key="2">
    <source>
        <dbReference type="EMBL" id="PQV65374.1"/>
    </source>
</evidence>
<proteinExistence type="predicted"/>
<dbReference type="Pfam" id="PF18949">
    <property type="entry name" value="DUF5693"/>
    <property type="match status" value="1"/>
</dbReference>
<feature type="transmembrane region" description="Helical" evidence="1">
    <location>
        <begin position="442"/>
        <end position="463"/>
    </location>
</feature>
<feature type="transmembrane region" description="Helical" evidence="1">
    <location>
        <begin position="500"/>
        <end position="526"/>
    </location>
</feature>
<feature type="transmembrane region" description="Helical" evidence="1">
    <location>
        <begin position="469"/>
        <end position="488"/>
    </location>
</feature>
<feature type="transmembrane region" description="Helical" evidence="1">
    <location>
        <begin position="409"/>
        <end position="430"/>
    </location>
</feature>
<feature type="transmembrane region" description="Helical" evidence="1">
    <location>
        <begin position="694"/>
        <end position="715"/>
    </location>
</feature>
<accession>A0A2S8SX56</accession>
<organism evidence="2 3">
    <name type="scientific">Abditibacterium utsteinense</name>
    <dbReference type="NCBI Taxonomy" id="1960156"/>
    <lineage>
        <taxon>Bacteria</taxon>
        <taxon>Pseudomonadati</taxon>
        <taxon>Abditibacteriota</taxon>
        <taxon>Abditibacteriia</taxon>
        <taxon>Abditibacteriales</taxon>
        <taxon>Abditibacteriaceae</taxon>
        <taxon>Abditibacterium</taxon>
    </lineage>
</organism>
<evidence type="ECO:0000256" key="1">
    <source>
        <dbReference type="SAM" id="Phobius"/>
    </source>
</evidence>
<dbReference type="AlphaFoldDB" id="A0A2S8SX56"/>
<keyword evidence="1" id="KW-1133">Transmembrane helix</keyword>
<gene>
    <name evidence="2" type="ORF">B1R32_101114</name>
</gene>
<dbReference type="InParanoid" id="A0A2S8SX56"/>
<dbReference type="OrthoDB" id="3805529at2"/>
<evidence type="ECO:0000313" key="3">
    <source>
        <dbReference type="Proteomes" id="UP000237684"/>
    </source>
</evidence>
<dbReference type="RefSeq" id="WP_123580208.1">
    <property type="nucleotide sequence ID" value="NZ_NIGF01000001.1"/>
</dbReference>
<name>A0A2S8SX56_9BACT</name>
<dbReference type="Proteomes" id="UP000237684">
    <property type="component" value="Unassembled WGS sequence"/>
</dbReference>
<sequence length="743" mass="82968">MNTISHPRFRLGWILIAIGLCNALCWTFYRWNFENTINHAQITLDFEDTRSLSDAYGVSQNQLLRDMHERGARSLTLYNQTLGTLRDNARIAISPRESAERIYPGINWAQTPAQYRYLITSSDPKIIEQIWPRLLSSSPASARPLRVTIPTTVEEISAGIATYSTKNEDKVEGILVSNSKQLFNDVQLGYDPQQLKIARDNGYSVTARLSNPLNLTPQRLETLLDDVQKTGAKVVIFGDDEVLGYESLVSGAAREMRRRGLIFSNVEFSKARGGPDFAKNTDGELVRVHAVTADEANRAKPEVLVDRFVRAVKERDMRVILVRLIRQQKGEPTLPAKGEKLPPIELQTSAYQQNLDFVAQVSGELQRQALPIAWLRPGFKMGQAQPFGDYPMAGLHASLGEHGAKIARYLMLFLSGLGVVGATLLVLNLFFDLSEAARKKWFWAGIILVAALSISAGIGAKLMALQSGLMFPLVAILWGGLPLVWDGLSTVEGEKTPLKVALFGFKILWKTTLLTLIGGFLVVSFLNNWRYMSKADEFLGEKATQFIPLLIIPLAFLGELFPHRVVESGAAPGRSLVKARFSRALAQPFTVRIAFMSIVLLGVGYIWMARFGNESGMEISPLELQLRATLEKVFITRPRTKEIFMGHPAFLVAVLFMLRRQKWLAWGALVFATIGQTDVFNTMCHIHTPVFYSIWRSITGIILGALGGFILLWLLEKFIARRTIPALSNALEPEENKSLNFTF</sequence>
<dbReference type="EMBL" id="NIGF01000001">
    <property type="protein sequence ID" value="PQV65374.1"/>
    <property type="molecule type" value="Genomic_DNA"/>
</dbReference>
<feature type="transmembrane region" description="Helical" evidence="1">
    <location>
        <begin position="665"/>
        <end position="688"/>
    </location>
</feature>
<dbReference type="InterPro" id="IPR043748">
    <property type="entry name" value="DUF5693"/>
</dbReference>
<feature type="transmembrane region" description="Helical" evidence="1">
    <location>
        <begin position="584"/>
        <end position="608"/>
    </location>
</feature>
<feature type="transmembrane region" description="Helical" evidence="1">
    <location>
        <begin position="12"/>
        <end position="31"/>
    </location>
</feature>
<protein>
    <submittedName>
        <fullName evidence="2">Uncharacterized protein</fullName>
    </submittedName>
</protein>